<dbReference type="Proteomes" id="UP000664844">
    <property type="component" value="Unassembled WGS sequence"/>
</dbReference>
<dbReference type="EMBL" id="JAFLQW010000443">
    <property type="protein sequence ID" value="MBO0350694.1"/>
    <property type="molecule type" value="Genomic_DNA"/>
</dbReference>
<sequence length="282" mass="31209">MLKNFTPTNKKNNRMGNPMGVAIALALMTATLVPGLPRKAEAQMGTYPANSSVITLENVAGSPEEFYGQRVTIRGDFKESIDENAFKLTRGGFLFFGGSEVLVVNNTGQPILPPENENISLQVTGEVRQLRVAELQRDFGWDFWNPDVYVEYDERPVIVAESVALAPDPGQIADNPEQFYGQTIAVEGELNEYFTVNAMLLQQSRLIGGGDILVLLPPEANRINAGEDIVVTGEVRPFVMADIQRDLDIRGWNPEMQRLLAEKFGNSPVMFADNVYQIGQQD</sequence>
<protein>
    <recommendedName>
        <fullName evidence="3">DUF5666 domain-containing protein</fullName>
    </recommendedName>
</protein>
<accession>A0ABS3FUN1</accession>
<evidence type="ECO:0008006" key="3">
    <source>
        <dbReference type="Google" id="ProtNLM"/>
    </source>
</evidence>
<dbReference type="RefSeq" id="WP_207089169.1">
    <property type="nucleotide sequence ID" value="NZ_JAFLQW010000443.1"/>
</dbReference>
<reference evidence="1 2" key="1">
    <citation type="submission" date="2021-03" db="EMBL/GenBank/DDBJ databases">
        <title>Metabolic Capacity of the Antarctic Cyanobacterium Phormidium pseudopriestleyi that Sustains Oxygenic Photosynthesis in the Presence of Hydrogen Sulfide.</title>
        <authorList>
            <person name="Lumian J.E."/>
            <person name="Jungblut A.D."/>
            <person name="Dillon M.L."/>
            <person name="Hawes I."/>
            <person name="Doran P.T."/>
            <person name="Mackey T.J."/>
            <person name="Dick G.J."/>
            <person name="Grettenberger C.L."/>
            <person name="Sumner D.Y."/>
        </authorList>
    </citation>
    <scope>NUCLEOTIDE SEQUENCE [LARGE SCALE GENOMIC DNA]</scope>
    <source>
        <strain evidence="1 2">FRX01</strain>
    </source>
</reference>
<keyword evidence="2" id="KW-1185">Reference proteome</keyword>
<proteinExistence type="predicted"/>
<name>A0ABS3FUN1_9CYAN</name>
<organism evidence="1 2">
    <name type="scientific">Phormidium pseudopriestleyi FRX01</name>
    <dbReference type="NCBI Taxonomy" id="1759528"/>
    <lineage>
        <taxon>Bacteria</taxon>
        <taxon>Bacillati</taxon>
        <taxon>Cyanobacteriota</taxon>
        <taxon>Cyanophyceae</taxon>
        <taxon>Oscillatoriophycideae</taxon>
        <taxon>Oscillatoriales</taxon>
        <taxon>Oscillatoriaceae</taxon>
        <taxon>Phormidium</taxon>
    </lineage>
</organism>
<evidence type="ECO:0000313" key="1">
    <source>
        <dbReference type="EMBL" id="MBO0350694.1"/>
    </source>
</evidence>
<evidence type="ECO:0000313" key="2">
    <source>
        <dbReference type="Proteomes" id="UP000664844"/>
    </source>
</evidence>
<gene>
    <name evidence="1" type="ORF">J0895_16665</name>
</gene>
<comment type="caution">
    <text evidence="1">The sequence shown here is derived from an EMBL/GenBank/DDBJ whole genome shotgun (WGS) entry which is preliminary data.</text>
</comment>